<proteinExistence type="predicted"/>
<dbReference type="Proteomes" id="UP000030671">
    <property type="component" value="Unassembled WGS sequence"/>
</dbReference>
<evidence type="ECO:0000313" key="1">
    <source>
        <dbReference type="EMBL" id="ETW79961.1"/>
    </source>
</evidence>
<dbReference type="RefSeq" id="XP_009548488.1">
    <property type="nucleotide sequence ID" value="XM_009550193.1"/>
</dbReference>
<accession>W4K4J0</accession>
<keyword evidence="2" id="KW-1185">Reference proteome</keyword>
<reference evidence="1 2" key="1">
    <citation type="journal article" date="2012" name="New Phytol.">
        <title>Insight into trade-off between wood decay and parasitism from the genome of a fungal forest pathogen.</title>
        <authorList>
            <person name="Olson A."/>
            <person name="Aerts A."/>
            <person name="Asiegbu F."/>
            <person name="Belbahri L."/>
            <person name="Bouzid O."/>
            <person name="Broberg A."/>
            <person name="Canback B."/>
            <person name="Coutinho P.M."/>
            <person name="Cullen D."/>
            <person name="Dalman K."/>
            <person name="Deflorio G."/>
            <person name="van Diepen L.T."/>
            <person name="Dunand C."/>
            <person name="Duplessis S."/>
            <person name="Durling M."/>
            <person name="Gonthier P."/>
            <person name="Grimwood J."/>
            <person name="Fossdal C.G."/>
            <person name="Hansson D."/>
            <person name="Henrissat B."/>
            <person name="Hietala A."/>
            <person name="Himmelstrand K."/>
            <person name="Hoffmeister D."/>
            <person name="Hogberg N."/>
            <person name="James T.Y."/>
            <person name="Karlsson M."/>
            <person name="Kohler A."/>
            <person name="Kues U."/>
            <person name="Lee Y.H."/>
            <person name="Lin Y.C."/>
            <person name="Lind M."/>
            <person name="Lindquist E."/>
            <person name="Lombard V."/>
            <person name="Lucas S."/>
            <person name="Lunden K."/>
            <person name="Morin E."/>
            <person name="Murat C."/>
            <person name="Park J."/>
            <person name="Raffaello T."/>
            <person name="Rouze P."/>
            <person name="Salamov A."/>
            <person name="Schmutz J."/>
            <person name="Solheim H."/>
            <person name="Stahlberg J."/>
            <person name="Velez H."/>
            <person name="de Vries R.P."/>
            <person name="Wiebenga A."/>
            <person name="Woodward S."/>
            <person name="Yakovlev I."/>
            <person name="Garbelotto M."/>
            <person name="Martin F."/>
            <person name="Grigoriev I.V."/>
            <person name="Stenlid J."/>
        </authorList>
    </citation>
    <scope>NUCLEOTIDE SEQUENCE [LARGE SCALE GENOMIC DNA]</scope>
    <source>
        <strain evidence="1 2">TC 32-1</strain>
    </source>
</reference>
<organism evidence="1 2">
    <name type="scientific">Heterobasidion irregulare (strain TC 32-1)</name>
    <dbReference type="NCBI Taxonomy" id="747525"/>
    <lineage>
        <taxon>Eukaryota</taxon>
        <taxon>Fungi</taxon>
        <taxon>Dikarya</taxon>
        <taxon>Basidiomycota</taxon>
        <taxon>Agaricomycotina</taxon>
        <taxon>Agaricomycetes</taxon>
        <taxon>Russulales</taxon>
        <taxon>Bondarzewiaceae</taxon>
        <taxon>Heterobasidion</taxon>
        <taxon>Heterobasidion annosum species complex</taxon>
    </lineage>
</organism>
<sequence>MPRSVRVRSRASEVESLSVLRKGDCLRNCINKYENGLCKGAMAAMMRRIYIEPHCTT</sequence>
<dbReference type="KEGG" id="hir:HETIRDRAFT_171528"/>
<gene>
    <name evidence="1" type="ORF">HETIRDRAFT_171528</name>
</gene>
<dbReference type="EMBL" id="KI925460">
    <property type="protein sequence ID" value="ETW79961.1"/>
    <property type="molecule type" value="Genomic_DNA"/>
</dbReference>
<dbReference type="GeneID" id="20668346"/>
<protein>
    <submittedName>
        <fullName evidence="1">Uncharacterized protein</fullName>
    </submittedName>
</protein>
<evidence type="ECO:0000313" key="2">
    <source>
        <dbReference type="Proteomes" id="UP000030671"/>
    </source>
</evidence>
<dbReference type="AlphaFoldDB" id="W4K4J0"/>
<dbReference type="HOGENOM" id="CLU_2996737_0_0_1"/>
<name>W4K4J0_HETIT</name>
<dbReference type="InParanoid" id="W4K4J0"/>